<protein>
    <submittedName>
        <fullName evidence="1">PhoPQ-activated pathogenicity-like protein PqaA type</fullName>
    </submittedName>
</protein>
<dbReference type="Pfam" id="PF10142">
    <property type="entry name" value="PhoPQ_related"/>
    <property type="match status" value="1"/>
</dbReference>
<dbReference type="Gene3D" id="3.40.50.1820">
    <property type="entry name" value="alpha/beta hydrolase"/>
    <property type="match status" value="1"/>
</dbReference>
<dbReference type="PANTHER" id="PTHR31497">
    <property type="entry name" value="AUTOCRINE PROLIFERATION REPRESSOR PROTEIN A"/>
    <property type="match status" value="1"/>
</dbReference>
<gene>
    <name evidence="1" type="ORF">C5745_18200</name>
</gene>
<evidence type="ECO:0000313" key="1">
    <source>
        <dbReference type="EMBL" id="PRD45522.1"/>
    </source>
</evidence>
<evidence type="ECO:0000313" key="2">
    <source>
        <dbReference type="Proteomes" id="UP000239711"/>
    </source>
</evidence>
<dbReference type="AlphaFoldDB" id="A0A2S9IYB3"/>
<reference evidence="1 2" key="1">
    <citation type="submission" date="2018-02" db="EMBL/GenBank/DDBJ databases">
        <title>The draft genome of Sphingobacterium sp. 5JN-11.</title>
        <authorList>
            <person name="Liu L."/>
            <person name="Li L."/>
            <person name="Liang L."/>
            <person name="Zhang X."/>
            <person name="Wang T."/>
        </authorList>
    </citation>
    <scope>NUCLEOTIDE SEQUENCE [LARGE SCALE GENOMIC DNA]</scope>
    <source>
        <strain evidence="1 2">5JN-11</strain>
    </source>
</reference>
<keyword evidence="2" id="KW-1185">Reference proteome</keyword>
<dbReference type="SUPFAM" id="SSF53474">
    <property type="entry name" value="alpha/beta-Hydrolases"/>
    <property type="match status" value="1"/>
</dbReference>
<dbReference type="InterPro" id="IPR029058">
    <property type="entry name" value="AB_hydrolase_fold"/>
</dbReference>
<dbReference type="RefSeq" id="WP_105718446.1">
    <property type="nucleotide sequence ID" value="NZ_PVBQ01000020.1"/>
</dbReference>
<dbReference type="InterPro" id="IPR009199">
    <property type="entry name" value="PhoPQ-act_pathogen-rel_PqaA"/>
</dbReference>
<dbReference type="EMBL" id="PVBQ01000020">
    <property type="protein sequence ID" value="PRD45522.1"/>
    <property type="molecule type" value="Genomic_DNA"/>
</dbReference>
<dbReference type="PANTHER" id="PTHR31497:SF0">
    <property type="entry name" value="AUTOCRINE PROLIFERATION REPRESSOR PROTEIN A"/>
    <property type="match status" value="1"/>
</dbReference>
<dbReference type="Proteomes" id="UP000239711">
    <property type="component" value="Unassembled WGS sequence"/>
</dbReference>
<dbReference type="PIRSF" id="PIRSF014728">
    <property type="entry name" value="PqaA"/>
    <property type="match status" value="1"/>
</dbReference>
<proteinExistence type="predicted"/>
<dbReference type="OrthoDB" id="384721at2"/>
<accession>A0A2S9IYB3</accession>
<organism evidence="1 2">
    <name type="scientific">Sphingobacterium haloxyli</name>
    <dbReference type="NCBI Taxonomy" id="2100533"/>
    <lineage>
        <taxon>Bacteria</taxon>
        <taxon>Pseudomonadati</taxon>
        <taxon>Bacteroidota</taxon>
        <taxon>Sphingobacteriia</taxon>
        <taxon>Sphingobacteriales</taxon>
        <taxon>Sphingobacteriaceae</taxon>
        <taxon>Sphingobacterium</taxon>
    </lineage>
</organism>
<sequence length="459" mass="51760">MHSKQSNQLLRNPMMDIFLSVIAMMISSSVCSQTTAPANALATYVNHPDTTYRWEVRDSMVTDDIVSYKLLLTSQSWRTIKWNHQLTVIVPRNVKSPTALLYIAGGAIDEQGMPRLHTSNEDRHLRAAKTVAIEQGTVAAVLRQTPNQPLFGGKKEDELISMTLHQFQLDGDYSWPLLFPMVKSAVRAMDATQAFLQHRQVDIHDYVVTGLSKRGWTTWLTAAVDDRVAAIAPMVIDVLHMPVSLQYQIDTWGTYSPEIRDYVALGIPQQAASKKGKDLITMIDPYAYRHALNMPKILLMGTNDPYWVVDNVKNYLDSIPGVNQLHYVPNAGHDLGDGVQATHALSAFVGQVVSKTGHPPTFWNLIHKARQSIISLNTNPHTLEDIVLWEASSADRDFRTATWNPVPLRKKSATMQRVKLKWPKEGYRAYYVDKVYRTPTGNTYSQSTRVFLFDNKGLL</sequence>
<name>A0A2S9IYB3_9SPHI</name>
<comment type="caution">
    <text evidence="1">The sequence shown here is derived from an EMBL/GenBank/DDBJ whole genome shotgun (WGS) entry which is preliminary data.</text>
</comment>